<proteinExistence type="predicted"/>
<dbReference type="SUPFAM" id="SSF53850">
    <property type="entry name" value="Periplasmic binding protein-like II"/>
    <property type="match status" value="1"/>
</dbReference>
<dbReference type="PANTHER" id="PTHR43649:SF12">
    <property type="entry name" value="DIACETYLCHITOBIOSE BINDING PROTEIN DASA"/>
    <property type="match status" value="1"/>
</dbReference>
<keyword evidence="3" id="KW-1185">Reference proteome</keyword>
<evidence type="ECO:0000313" key="2">
    <source>
        <dbReference type="EMBL" id="SEN80486.1"/>
    </source>
</evidence>
<dbReference type="InterPro" id="IPR006311">
    <property type="entry name" value="TAT_signal"/>
</dbReference>
<feature type="region of interest" description="Disordered" evidence="1">
    <location>
        <begin position="1"/>
        <end position="40"/>
    </location>
</feature>
<feature type="compositionally biased region" description="Low complexity" evidence="1">
    <location>
        <begin position="23"/>
        <end position="35"/>
    </location>
</feature>
<evidence type="ECO:0000313" key="3">
    <source>
        <dbReference type="Proteomes" id="UP000181951"/>
    </source>
</evidence>
<dbReference type="Gene3D" id="3.40.190.10">
    <property type="entry name" value="Periplasmic binding protein-like II"/>
    <property type="match status" value="1"/>
</dbReference>
<gene>
    <name evidence="2" type="ORF">SAMN05216267_1010137</name>
</gene>
<sequence length="478" mass="50558">MLQHGNGAASAGPLPPPAPAAPTPSSTPSRGPSRGPSRRRLLTGAAGAAGALAAPALLSGCGTDSAGSGGELTFWNFYGPQHGPDPAANRQADWFVKTVDAWNATHPVKIRLQFIPQPLYLNGSKLPTAFAAGEGPDIFLLSPGDFLRYYNGGVLADLTPHMDKAAIADYGTALSSRTVDGRVYALPMEVEPLAMFYDVAAWEKAGLSEADIPTTWDGLLDVGDKLRSKGPAGLVFETAPGYFQNFTWYCWMWQGGGDVLDHAGQPSFDSRATRQALQLWQDAVRHGIAPRTDPAAGDVVGAFRSGQAALWQSGIWQVAAFRAAAPDLKYGVFKLPLPPGGQYTTTLGGWSFCANAQGRDPGAAAEFCAWALGRSDEACVDRMVDWCTVAKSDVAPRTSALERGARKGGYDFWAMKKFKDEVFPGGRAEPRYPPVIYKAISDAIQGTMLAGHGVAGDASRAADSIAAYLKSYQGASLV</sequence>
<organism evidence="2 3">
    <name type="scientific">Actinacidiphila rubida</name>
    <dbReference type="NCBI Taxonomy" id="310780"/>
    <lineage>
        <taxon>Bacteria</taxon>
        <taxon>Bacillati</taxon>
        <taxon>Actinomycetota</taxon>
        <taxon>Actinomycetes</taxon>
        <taxon>Kitasatosporales</taxon>
        <taxon>Streptomycetaceae</taxon>
        <taxon>Actinacidiphila</taxon>
    </lineage>
</organism>
<dbReference type="OrthoDB" id="366726at2"/>
<dbReference type="RefSeq" id="WP_079176026.1">
    <property type="nucleotide sequence ID" value="NZ_FODD01000010.1"/>
</dbReference>
<feature type="compositionally biased region" description="Pro residues" evidence="1">
    <location>
        <begin position="13"/>
        <end position="22"/>
    </location>
</feature>
<protein>
    <submittedName>
        <fullName evidence="2">Carbohydrate ABC transporter substrate-binding protein, CUT1 family</fullName>
    </submittedName>
</protein>
<dbReference type="AlphaFoldDB" id="A0A1H8JJM8"/>
<evidence type="ECO:0000256" key="1">
    <source>
        <dbReference type="SAM" id="MobiDB-lite"/>
    </source>
</evidence>
<dbReference type="PROSITE" id="PS51318">
    <property type="entry name" value="TAT"/>
    <property type="match status" value="1"/>
</dbReference>
<reference evidence="2 3" key="1">
    <citation type="submission" date="2016-10" db="EMBL/GenBank/DDBJ databases">
        <authorList>
            <person name="de Groot N.N."/>
        </authorList>
    </citation>
    <scope>NUCLEOTIDE SEQUENCE [LARGE SCALE GENOMIC DNA]</scope>
    <source>
        <strain evidence="2 3">CGMCC 4.2026</strain>
    </source>
</reference>
<dbReference type="Proteomes" id="UP000181951">
    <property type="component" value="Unassembled WGS sequence"/>
</dbReference>
<name>A0A1H8JJM8_9ACTN</name>
<dbReference type="STRING" id="310780.SAMN05216267_1010137"/>
<dbReference type="InterPro" id="IPR006059">
    <property type="entry name" value="SBP"/>
</dbReference>
<dbReference type="InterPro" id="IPR050490">
    <property type="entry name" value="Bact_solute-bd_prot1"/>
</dbReference>
<dbReference type="EMBL" id="FODD01000010">
    <property type="protein sequence ID" value="SEN80486.1"/>
    <property type="molecule type" value="Genomic_DNA"/>
</dbReference>
<dbReference type="PANTHER" id="PTHR43649">
    <property type="entry name" value="ARABINOSE-BINDING PROTEIN-RELATED"/>
    <property type="match status" value="1"/>
</dbReference>
<accession>A0A1H8JJM8</accession>
<dbReference type="CDD" id="cd13585">
    <property type="entry name" value="PBP2_TMBP_like"/>
    <property type="match status" value="1"/>
</dbReference>
<dbReference type="Pfam" id="PF01547">
    <property type="entry name" value="SBP_bac_1"/>
    <property type="match status" value="1"/>
</dbReference>